<name>A0A1A8DGW1_NOTKA</name>
<feature type="transmembrane region" description="Helical" evidence="1">
    <location>
        <begin position="21"/>
        <end position="39"/>
    </location>
</feature>
<gene>
    <name evidence="2" type="primary">CABZ01069335.1</name>
</gene>
<dbReference type="EMBL" id="HAEA01003634">
    <property type="protein sequence ID" value="SBQ32114.1"/>
    <property type="molecule type" value="Transcribed_RNA"/>
</dbReference>
<accession>A0A1A8DGW1</accession>
<reference evidence="2" key="2">
    <citation type="submission" date="2016-06" db="EMBL/GenBank/DDBJ databases">
        <title>The genome of a short-lived fish provides insights into sex chromosome evolution and the genetic control of aging.</title>
        <authorList>
            <person name="Reichwald K."/>
            <person name="Felder M."/>
            <person name="Petzold A."/>
            <person name="Koch P."/>
            <person name="Groth M."/>
            <person name="Platzer M."/>
        </authorList>
    </citation>
    <scope>NUCLEOTIDE SEQUENCE</scope>
    <source>
        <tissue evidence="2">Brain</tissue>
    </source>
</reference>
<keyword evidence="1" id="KW-1133">Transmembrane helix</keyword>
<dbReference type="AlphaFoldDB" id="A0A1A8DGW1"/>
<evidence type="ECO:0000256" key="1">
    <source>
        <dbReference type="SAM" id="Phobius"/>
    </source>
</evidence>
<protein>
    <submittedName>
        <fullName evidence="2">Uncharacterized protein</fullName>
    </submittedName>
</protein>
<keyword evidence="1" id="KW-0472">Membrane</keyword>
<keyword evidence="1" id="KW-0812">Transmembrane</keyword>
<sequence>MCKPGQELQEMFDLCNCKQRLLYQILIQIFSGVLILMCSSA</sequence>
<feature type="non-terminal residue" evidence="2">
    <location>
        <position position="41"/>
    </location>
</feature>
<reference evidence="2" key="1">
    <citation type="submission" date="2016-05" db="EMBL/GenBank/DDBJ databases">
        <authorList>
            <person name="Lavstsen T."/>
            <person name="Jespersen J.S."/>
        </authorList>
    </citation>
    <scope>NUCLEOTIDE SEQUENCE</scope>
    <source>
        <tissue evidence="2">Brain</tissue>
    </source>
</reference>
<organism evidence="2">
    <name type="scientific">Nothobranchius kadleci</name>
    <name type="common">African annual killifish</name>
    <dbReference type="NCBI Taxonomy" id="1051664"/>
    <lineage>
        <taxon>Eukaryota</taxon>
        <taxon>Metazoa</taxon>
        <taxon>Chordata</taxon>
        <taxon>Craniata</taxon>
        <taxon>Vertebrata</taxon>
        <taxon>Euteleostomi</taxon>
        <taxon>Actinopterygii</taxon>
        <taxon>Neopterygii</taxon>
        <taxon>Teleostei</taxon>
        <taxon>Neoteleostei</taxon>
        <taxon>Acanthomorphata</taxon>
        <taxon>Ovalentaria</taxon>
        <taxon>Atherinomorphae</taxon>
        <taxon>Cyprinodontiformes</taxon>
        <taxon>Nothobranchiidae</taxon>
        <taxon>Nothobranchius</taxon>
    </lineage>
</organism>
<evidence type="ECO:0000313" key="2">
    <source>
        <dbReference type="EMBL" id="SBQ32114.1"/>
    </source>
</evidence>
<proteinExistence type="predicted"/>